<dbReference type="AlphaFoldDB" id="A0A1I1CWY4"/>
<evidence type="ECO:0000313" key="1">
    <source>
        <dbReference type="EMBL" id="SFB67239.1"/>
    </source>
</evidence>
<evidence type="ECO:0000313" key="2">
    <source>
        <dbReference type="Proteomes" id="UP000240042"/>
    </source>
</evidence>
<gene>
    <name evidence="1" type="ORF">SAMN02745150_00039</name>
</gene>
<protein>
    <recommendedName>
        <fullName evidence="3">DUF4878 domain-containing protein</fullName>
    </recommendedName>
</protein>
<reference evidence="2" key="1">
    <citation type="submission" date="2016-10" db="EMBL/GenBank/DDBJ databases">
        <authorList>
            <person name="Varghese N."/>
            <person name="Submissions S."/>
        </authorList>
    </citation>
    <scope>NUCLEOTIDE SEQUENCE [LARGE SCALE GENOMIC DNA]</scope>
    <source>
        <strain evidence="2">ATCC 43811</strain>
    </source>
</reference>
<evidence type="ECO:0008006" key="3">
    <source>
        <dbReference type="Google" id="ProtNLM"/>
    </source>
</evidence>
<dbReference type="EMBL" id="FOKY01000001">
    <property type="protein sequence ID" value="SFB67239.1"/>
    <property type="molecule type" value="Genomic_DNA"/>
</dbReference>
<dbReference type="Proteomes" id="UP000240042">
    <property type="component" value="Unassembled WGS sequence"/>
</dbReference>
<accession>A0A1I1CWY4</accession>
<name>A0A1I1CWY4_BREAD</name>
<dbReference type="RefSeq" id="WP_092316919.1">
    <property type="nucleotide sequence ID" value="NZ_FOKY01000001.1"/>
</dbReference>
<proteinExistence type="predicted"/>
<sequence length="149" mass="17324">MKKYLSLLLLYPLGLSAQTRGPKEIVTFALTALTNGEIEKLIDVTGNAELRNTQALLETIKANPRKRDAILSEYKLLKSWSIENEKYLTNNGREISIVPTRWVTLTPMENLPKYIVLSDKNFNKENIIYVDYMLEKKDNQWKIISRRSY</sequence>
<organism evidence="1 2">
    <name type="scientific">Brevinema andersonii</name>
    <dbReference type="NCBI Taxonomy" id="34097"/>
    <lineage>
        <taxon>Bacteria</taxon>
        <taxon>Pseudomonadati</taxon>
        <taxon>Spirochaetota</taxon>
        <taxon>Spirochaetia</taxon>
        <taxon>Brevinematales</taxon>
        <taxon>Brevinemataceae</taxon>
        <taxon>Brevinema</taxon>
    </lineage>
</organism>
<keyword evidence="2" id="KW-1185">Reference proteome</keyword>